<dbReference type="PANTHER" id="PTHR47926">
    <property type="entry name" value="PENTATRICOPEPTIDE REPEAT-CONTAINING PROTEIN"/>
    <property type="match status" value="1"/>
</dbReference>
<organism evidence="3 4">
    <name type="scientific">Taxus chinensis</name>
    <name type="common">Chinese yew</name>
    <name type="synonym">Taxus wallichiana var. chinensis</name>
    <dbReference type="NCBI Taxonomy" id="29808"/>
    <lineage>
        <taxon>Eukaryota</taxon>
        <taxon>Viridiplantae</taxon>
        <taxon>Streptophyta</taxon>
        <taxon>Embryophyta</taxon>
        <taxon>Tracheophyta</taxon>
        <taxon>Spermatophyta</taxon>
        <taxon>Pinopsida</taxon>
        <taxon>Pinidae</taxon>
        <taxon>Conifers II</taxon>
        <taxon>Cupressales</taxon>
        <taxon>Taxaceae</taxon>
        <taxon>Taxus</taxon>
    </lineage>
</organism>
<dbReference type="GO" id="GO:0003723">
    <property type="term" value="F:RNA binding"/>
    <property type="evidence" value="ECO:0007669"/>
    <property type="project" value="InterPro"/>
</dbReference>
<dbReference type="OMA" id="IIQTCPL"/>
<protein>
    <recommendedName>
        <fullName evidence="5">Pentatricopeptide repeat-containing protein</fullName>
    </recommendedName>
</protein>
<dbReference type="GO" id="GO:0009451">
    <property type="term" value="P:RNA modification"/>
    <property type="evidence" value="ECO:0007669"/>
    <property type="project" value="InterPro"/>
</dbReference>
<dbReference type="InterPro" id="IPR046960">
    <property type="entry name" value="PPR_At4g14850-like_plant"/>
</dbReference>
<evidence type="ECO:0000256" key="1">
    <source>
        <dbReference type="ARBA" id="ARBA00022737"/>
    </source>
</evidence>
<gene>
    <name evidence="3" type="ORF">KI387_017968</name>
</gene>
<feature type="repeat" description="PPR" evidence="2">
    <location>
        <begin position="121"/>
        <end position="155"/>
    </location>
</feature>
<keyword evidence="4" id="KW-1185">Reference proteome</keyword>
<evidence type="ECO:0000313" key="4">
    <source>
        <dbReference type="Proteomes" id="UP000824469"/>
    </source>
</evidence>
<dbReference type="InterPro" id="IPR002885">
    <property type="entry name" value="PPR_rpt"/>
</dbReference>
<evidence type="ECO:0000256" key="2">
    <source>
        <dbReference type="PROSITE-ProRule" id="PRU00708"/>
    </source>
</evidence>
<feature type="repeat" description="PPR" evidence="2">
    <location>
        <begin position="183"/>
        <end position="212"/>
    </location>
</feature>
<accession>A0AA38LG95</accession>
<evidence type="ECO:0000313" key="3">
    <source>
        <dbReference type="EMBL" id="KAH9323329.1"/>
    </source>
</evidence>
<name>A0AA38LG95_TAXCH</name>
<dbReference type="Pfam" id="PF01535">
    <property type="entry name" value="PPR"/>
    <property type="match status" value="4"/>
</dbReference>
<comment type="caution">
    <text evidence="3">The sequence shown here is derived from an EMBL/GenBank/DDBJ whole genome shotgun (WGS) entry which is preliminary data.</text>
</comment>
<dbReference type="EMBL" id="JAHRHJ020000003">
    <property type="protein sequence ID" value="KAH9323329.1"/>
    <property type="molecule type" value="Genomic_DNA"/>
</dbReference>
<dbReference type="AlphaFoldDB" id="A0AA38LG95"/>
<keyword evidence="1" id="KW-0677">Repeat</keyword>
<dbReference type="Gene3D" id="1.25.40.10">
    <property type="entry name" value="Tetratricopeptide repeat domain"/>
    <property type="match status" value="2"/>
</dbReference>
<dbReference type="SUPFAM" id="SSF48452">
    <property type="entry name" value="TPR-like"/>
    <property type="match status" value="1"/>
</dbReference>
<dbReference type="NCBIfam" id="TIGR00756">
    <property type="entry name" value="PPR"/>
    <property type="match status" value="3"/>
</dbReference>
<proteinExistence type="predicted"/>
<dbReference type="Proteomes" id="UP000824469">
    <property type="component" value="Unassembled WGS sequence"/>
</dbReference>
<reference evidence="3 4" key="1">
    <citation type="journal article" date="2021" name="Nat. Plants">
        <title>The Taxus genome provides insights into paclitaxel biosynthesis.</title>
        <authorList>
            <person name="Xiong X."/>
            <person name="Gou J."/>
            <person name="Liao Q."/>
            <person name="Li Y."/>
            <person name="Zhou Q."/>
            <person name="Bi G."/>
            <person name="Li C."/>
            <person name="Du R."/>
            <person name="Wang X."/>
            <person name="Sun T."/>
            <person name="Guo L."/>
            <person name="Liang H."/>
            <person name="Lu P."/>
            <person name="Wu Y."/>
            <person name="Zhang Z."/>
            <person name="Ro D.K."/>
            <person name="Shang Y."/>
            <person name="Huang S."/>
            <person name="Yan J."/>
        </authorList>
    </citation>
    <scope>NUCLEOTIDE SEQUENCE [LARGE SCALE GENOMIC DNA]</scope>
    <source>
        <strain evidence="3">Ta-2019</strain>
    </source>
</reference>
<sequence length="212" mass="24253">MMVFYHGRMSNNMHFPRFNSTVFSIVQLGALCTEGRLQEAVNILLTSQNPPGDVSTYLQLLQTCIAKNALSEGKLIHSCINNRGYTFTLHTIRQNKLINMYDKCGSFVDAREVFDAMTERDAFSWNMIIAAYRRHGFPREALSLFNQMQPTDVVVANALIDMYTKCGSIQKARQLFDKIPERNAVSWNAIITGYAQNRVLDEALRLFQKMPR</sequence>
<dbReference type="InterPro" id="IPR011990">
    <property type="entry name" value="TPR-like_helical_dom_sf"/>
</dbReference>
<dbReference type="PROSITE" id="PS51375">
    <property type="entry name" value="PPR"/>
    <property type="match status" value="2"/>
</dbReference>
<evidence type="ECO:0008006" key="5">
    <source>
        <dbReference type="Google" id="ProtNLM"/>
    </source>
</evidence>